<feature type="compositionally biased region" description="Polar residues" evidence="10">
    <location>
        <begin position="70"/>
        <end position="94"/>
    </location>
</feature>
<dbReference type="GO" id="GO:0007165">
    <property type="term" value="P:signal transduction"/>
    <property type="evidence" value="ECO:0007669"/>
    <property type="project" value="TreeGrafter"/>
</dbReference>
<feature type="compositionally biased region" description="Low complexity" evidence="10">
    <location>
        <begin position="733"/>
        <end position="746"/>
    </location>
</feature>
<keyword evidence="2" id="KW-0723">Serine/threonine-protein kinase</keyword>
<feature type="compositionally biased region" description="Pro residues" evidence="10">
    <location>
        <begin position="1"/>
        <end position="24"/>
    </location>
</feature>
<dbReference type="PROSITE" id="PS50011">
    <property type="entry name" value="PROTEIN_KINASE_DOM"/>
    <property type="match status" value="1"/>
</dbReference>
<evidence type="ECO:0000313" key="13">
    <source>
        <dbReference type="Proteomes" id="UP001286456"/>
    </source>
</evidence>
<feature type="binding site" evidence="9">
    <location>
        <position position="156"/>
    </location>
    <ligand>
        <name>ATP</name>
        <dbReference type="ChEBI" id="CHEBI:30616"/>
    </ligand>
</feature>
<dbReference type="Gene3D" id="1.10.510.10">
    <property type="entry name" value="Transferase(Phosphotransferase) domain 1"/>
    <property type="match status" value="1"/>
</dbReference>
<feature type="domain" description="Protein kinase" evidence="11">
    <location>
        <begin position="127"/>
        <end position="659"/>
    </location>
</feature>
<evidence type="ECO:0000259" key="11">
    <source>
        <dbReference type="PROSITE" id="PS50011"/>
    </source>
</evidence>
<dbReference type="GO" id="GO:0005524">
    <property type="term" value="F:ATP binding"/>
    <property type="evidence" value="ECO:0007669"/>
    <property type="project" value="UniProtKB-UniRule"/>
</dbReference>
<feature type="region of interest" description="Disordered" evidence="10">
    <location>
        <begin position="240"/>
        <end position="259"/>
    </location>
</feature>
<evidence type="ECO:0000256" key="1">
    <source>
        <dbReference type="ARBA" id="ARBA00012513"/>
    </source>
</evidence>
<dbReference type="Pfam" id="PF00069">
    <property type="entry name" value="Pkinase"/>
    <property type="match status" value="2"/>
</dbReference>
<dbReference type="InterPro" id="IPR000719">
    <property type="entry name" value="Prot_kinase_dom"/>
</dbReference>
<feature type="compositionally biased region" description="Low complexity" evidence="10">
    <location>
        <begin position="325"/>
        <end position="345"/>
    </location>
</feature>
<keyword evidence="6 9" id="KW-0067">ATP-binding</keyword>
<feature type="region of interest" description="Disordered" evidence="10">
    <location>
        <begin position="1"/>
        <end position="94"/>
    </location>
</feature>
<evidence type="ECO:0000256" key="3">
    <source>
        <dbReference type="ARBA" id="ARBA00022679"/>
    </source>
</evidence>
<protein>
    <recommendedName>
        <fullName evidence="1">non-specific serine/threonine protein kinase</fullName>
        <ecNumber evidence="1">2.7.11.1</ecNumber>
    </recommendedName>
</protein>
<proteinExistence type="predicted"/>
<dbReference type="Proteomes" id="UP001286456">
    <property type="component" value="Unassembled WGS sequence"/>
</dbReference>
<feature type="compositionally biased region" description="Acidic residues" evidence="10">
    <location>
        <begin position="1221"/>
        <end position="1230"/>
    </location>
</feature>
<evidence type="ECO:0000256" key="5">
    <source>
        <dbReference type="ARBA" id="ARBA00022777"/>
    </source>
</evidence>
<dbReference type="CDD" id="cd14008">
    <property type="entry name" value="STKc_LKB1_CaMKK"/>
    <property type="match status" value="1"/>
</dbReference>
<comment type="catalytic activity">
    <reaction evidence="7">
        <text>L-threonyl-[protein] + ATP = O-phospho-L-threonyl-[protein] + ADP + H(+)</text>
        <dbReference type="Rhea" id="RHEA:46608"/>
        <dbReference type="Rhea" id="RHEA-COMP:11060"/>
        <dbReference type="Rhea" id="RHEA-COMP:11605"/>
        <dbReference type="ChEBI" id="CHEBI:15378"/>
        <dbReference type="ChEBI" id="CHEBI:30013"/>
        <dbReference type="ChEBI" id="CHEBI:30616"/>
        <dbReference type="ChEBI" id="CHEBI:61977"/>
        <dbReference type="ChEBI" id="CHEBI:456216"/>
        <dbReference type="EC" id="2.7.11.1"/>
    </reaction>
</comment>
<dbReference type="FunFam" id="1.10.510.10:FF:000614">
    <property type="entry name" value="Serine/threonine protein kinase, putative"/>
    <property type="match status" value="1"/>
</dbReference>
<keyword evidence="5" id="KW-0418">Kinase</keyword>
<dbReference type="FunFam" id="3.30.200.20:FF:000206">
    <property type="entry name" value="Serine/threonine-protein kinase Ssp1"/>
    <property type="match status" value="1"/>
</dbReference>
<evidence type="ECO:0000256" key="7">
    <source>
        <dbReference type="ARBA" id="ARBA00047899"/>
    </source>
</evidence>
<feature type="compositionally biased region" description="Polar residues" evidence="10">
    <location>
        <begin position="49"/>
        <end position="61"/>
    </location>
</feature>
<evidence type="ECO:0000256" key="8">
    <source>
        <dbReference type="ARBA" id="ARBA00048679"/>
    </source>
</evidence>
<sequence length="1279" mass="140761">MEPQQPPVPPPQVQPHPHPQPHSHPQPQSHSRPSHPHLHNIVPPPPLSQTPHWTANSTPVSSPGLFNPSHPRSTMSLPSQAMSEGTTPSGTISSPYLHPLQSHKVRETHKANVEHDYTTGRKLINHYEIIEELGRGMHGKVKLARNLESGENVAIKIIPRFSKKRRLGKVTAMSTQDKSKREIAILKKIRHPNVVALLEIIDDPELKKIYMVLEHVELGEIVWRKKGLPHICAYERRRVEREMRGEKPTPEEEKYDGVLERRQALKDSKRAKMSQSQAAAANYWSLEHGATDDDDTESHSRSIGRDDSYRFPRSTPPASSSMAGSRATSRAPSRAASQAPSRTQSFRSISRAGTPHPSEPESAPIPDGDDLETPVPLRSNPASSTALDGTMFGAYLEDPTLRGRSPSMADSIISHMSSVDYNRFHDPYADDFSYVPCFTLEQARQTFRDTVLGLEYLHYEGVVHRDIKPANLLWTRDHRVKISDFGVSYFGRPVRDGEPDETISESEARDFDNDLELAKTVGTPAFFAPELCYTDTYHDGPSQQPRVTEQIDVWSLGVTLYCLVFARIPFLAEDEWQMFRKIATEDAYIPSRRLRPVDPATKPSEKSLYTRVNGPPYRDDDTLAYEEVDKDLQDLLDRMLTKNPEKRIRLRDVKRHPWVTKGVGNVISWLDDTDPSRRTSGRKIQVDEKEVAHAVIPLTFLERARSVMKKAVGKVMHPRGDRAESVSSRRRATSSAASSAEDSPVSGQNSSHPLNPRDARRKSLRPDDYFSSLSQSDQPAKETVTPGQDNPSSSNSPTTGDQLSLSLGGHSSRQLRDLVASMSNDFSGRRSPASVSRHHHSRSATNAFLSLTATPSEPRTTPPTPLFDGPSDDPSSALRKARDTRPVTDDLGRARSVDRGLFASSDKRAEPKVSLSTAIAPGNVHFSQSPRPIRSMDLAKGFEGGVSPVPFSAAFSAASSPLSGYQHGQPQSEPNIHDKQRVLLEQDERPMTAHRVENWGGNRTLPPTTYKSSITESFARAQAQGARHHPLADGESAKRHQSRVSEVEPALVPLPPSPDVETFLQRRLVQSREDTIATAMSSSSTSIGALTTPLTSPSETTSPIYTAPPGMTKEAADQILAFQSDPSLPALLSSTSSVSADLEGEFLGNPGVVGRPSVIDTTDSLTPPAFAKESMAGFPLEAHEQVLQGAVRVGLDGNSSRPPSGMSAHRPVPHGPRHDVDDDEDSDSDEGLIMAKPKKHGLAREPHPMGKIIGGSRRRDTNASVGSTETAKKMLVDSD</sequence>
<reference evidence="12" key="1">
    <citation type="journal article" date="2023" name="Mol. Phylogenet. Evol.">
        <title>Genome-scale phylogeny and comparative genomics of the fungal order Sordariales.</title>
        <authorList>
            <person name="Hensen N."/>
            <person name="Bonometti L."/>
            <person name="Westerberg I."/>
            <person name="Brannstrom I.O."/>
            <person name="Guillou S."/>
            <person name="Cros-Aarteil S."/>
            <person name="Calhoun S."/>
            <person name="Haridas S."/>
            <person name="Kuo A."/>
            <person name="Mondo S."/>
            <person name="Pangilinan J."/>
            <person name="Riley R."/>
            <person name="LaButti K."/>
            <person name="Andreopoulos B."/>
            <person name="Lipzen A."/>
            <person name="Chen C."/>
            <person name="Yan M."/>
            <person name="Daum C."/>
            <person name="Ng V."/>
            <person name="Clum A."/>
            <person name="Steindorff A."/>
            <person name="Ohm R.A."/>
            <person name="Martin F."/>
            <person name="Silar P."/>
            <person name="Natvig D.O."/>
            <person name="Lalanne C."/>
            <person name="Gautier V."/>
            <person name="Ament-Velasquez S.L."/>
            <person name="Kruys A."/>
            <person name="Hutchinson M.I."/>
            <person name="Powell A.J."/>
            <person name="Barry K."/>
            <person name="Miller A.N."/>
            <person name="Grigoriev I.V."/>
            <person name="Debuchy R."/>
            <person name="Gladieux P."/>
            <person name="Hiltunen Thoren M."/>
            <person name="Johannesson H."/>
        </authorList>
    </citation>
    <scope>NUCLEOTIDE SEQUENCE</scope>
    <source>
        <strain evidence="12">SMH4131-1</strain>
    </source>
</reference>
<dbReference type="Gene3D" id="3.30.200.20">
    <property type="entry name" value="Phosphorylase Kinase, domain 1"/>
    <property type="match status" value="1"/>
</dbReference>
<reference evidence="12" key="2">
    <citation type="submission" date="2023-06" db="EMBL/GenBank/DDBJ databases">
        <authorList>
            <consortium name="Lawrence Berkeley National Laboratory"/>
            <person name="Haridas S."/>
            <person name="Hensen N."/>
            <person name="Bonometti L."/>
            <person name="Westerberg I."/>
            <person name="Brannstrom I.O."/>
            <person name="Guillou S."/>
            <person name="Cros-Aarteil S."/>
            <person name="Calhoun S."/>
            <person name="Kuo A."/>
            <person name="Mondo S."/>
            <person name="Pangilinan J."/>
            <person name="Riley R."/>
            <person name="Labutti K."/>
            <person name="Andreopoulos B."/>
            <person name="Lipzen A."/>
            <person name="Chen C."/>
            <person name="Yanf M."/>
            <person name="Daum C."/>
            <person name="Ng V."/>
            <person name="Clum A."/>
            <person name="Steindorff A."/>
            <person name="Ohm R."/>
            <person name="Martin F."/>
            <person name="Silar P."/>
            <person name="Natvig D."/>
            <person name="Lalanne C."/>
            <person name="Gautier V."/>
            <person name="Ament-Velasquez S.L."/>
            <person name="Kruys A."/>
            <person name="Hutchinson M.I."/>
            <person name="Powell A.J."/>
            <person name="Barry K."/>
            <person name="Miller A.N."/>
            <person name="Grigoriev I.V."/>
            <person name="Debuchy R."/>
            <person name="Gladieux P."/>
            <person name="Thoren M.H."/>
            <person name="Johannesson H."/>
        </authorList>
    </citation>
    <scope>NUCLEOTIDE SEQUENCE</scope>
    <source>
        <strain evidence="12">SMH4131-1</strain>
    </source>
</reference>
<dbReference type="GO" id="GO:0042149">
    <property type="term" value="P:cellular response to glucose starvation"/>
    <property type="evidence" value="ECO:0007669"/>
    <property type="project" value="UniProtKB-ARBA"/>
</dbReference>
<evidence type="ECO:0000256" key="6">
    <source>
        <dbReference type="ARBA" id="ARBA00022840"/>
    </source>
</evidence>
<gene>
    <name evidence="12" type="ORF">B0T19DRAFT_247045</name>
</gene>
<evidence type="ECO:0000256" key="9">
    <source>
        <dbReference type="PROSITE-ProRule" id="PRU10141"/>
    </source>
</evidence>
<name>A0AAE0I930_9PEZI</name>
<feature type="region of interest" description="Disordered" evidence="10">
    <location>
        <begin position="1194"/>
        <end position="1279"/>
    </location>
</feature>
<feature type="region of interest" description="Disordered" evidence="10">
    <location>
        <begin position="849"/>
        <end position="892"/>
    </location>
</feature>
<evidence type="ECO:0000256" key="2">
    <source>
        <dbReference type="ARBA" id="ARBA00022527"/>
    </source>
</evidence>
<dbReference type="InterPro" id="IPR017441">
    <property type="entry name" value="Protein_kinase_ATP_BS"/>
</dbReference>
<keyword evidence="13" id="KW-1185">Reference proteome</keyword>
<organism evidence="12 13">
    <name type="scientific">Cercophora scortea</name>
    <dbReference type="NCBI Taxonomy" id="314031"/>
    <lineage>
        <taxon>Eukaryota</taxon>
        <taxon>Fungi</taxon>
        <taxon>Dikarya</taxon>
        <taxon>Ascomycota</taxon>
        <taxon>Pezizomycotina</taxon>
        <taxon>Sordariomycetes</taxon>
        <taxon>Sordariomycetidae</taxon>
        <taxon>Sordariales</taxon>
        <taxon>Lasiosphaeriaceae</taxon>
        <taxon>Cercophora</taxon>
    </lineage>
</organism>
<dbReference type="EMBL" id="JAUEPO010000005">
    <property type="protein sequence ID" value="KAK3320740.1"/>
    <property type="molecule type" value="Genomic_DNA"/>
</dbReference>
<accession>A0AAE0I930</accession>
<dbReference type="GO" id="GO:0004674">
    <property type="term" value="F:protein serine/threonine kinase activity"/>
    <property type="evidence" value="ECO:0007669"/>
    <property type="project" value="UniProtKB-KW"/>
</dbReference>
<dbReference type="PANTHER" id="PTHR43895">
    <property type="entry name" value="CALCIUM/CALMODULIN-DEPENDENT PROTEIN KINASE KINASE-RELATED"/>
    <property type="match status" value="1"/>
</dbReference>
<feature type="region of interest" description="Disordered" evidence="10">
    <location>
        <begin position="711"/>
        <end position="811"/>
    </location>
</feature>
<dbReference type="InterPro" id="IPR011009">
    <property type="entry name" value="Kinase-like_dom_sf"/>
</dbReference>
<dbReference type="PROSITE" id="PS00107">
    <property type="entry name" value="PROTEIN_KINASE_ATP"/>
    <property type="match status" value="1"/>
</dbReference>
<dbReference type="SUPFAM" id="SSF56112">
    <property type="entry name" value="Protein kinase-like (PK-like)"/>
    <property type="match status" value="1"/>
</dbReference>
<dbReference type="AlphaFoldDB" id="A0AAE0I930"/>
<feature type="region of interest" description="Disordered" evidence="10">
    <location>
        <begin position="286"/>
        <end position="384"/>
    </location>
</feature>
<comment type="catalytic activity">
    <reaction evidence="8">
        <text>L-seryl-[protein] + ATP = O-phospho-L-seryl-[protein] + ADP + H(+)</text>
        <dbReference type="Rhea" id="RHEA:17989"/>
        <dbReference type="Rhea" id="RHEA-COMP:9863"/>
        <dbReference type="Rhea" id="RHEA-COMP:11604"/>
        <dbReference type="ChEBI" id="CHEBI:15378"/>
        <dbReference type="ChEBI" id="CHEBI:29999"/>
        <dbReference type="ChEBI" id="CHEBI:30616"/>
        <dbReference type="ChEBI" id="CHEBI:83421"/>
        <dbReference type="ChEBI" id="CHEBI:456216"/>
        <dbReference type="EC" id="2.7.11.1"/>
    </reaction>
</comment>
<evidence type="ECO:0000256" key="4">
    <source>
        <dbReference type="ARBA" id="ARBA00022741"/>
    </source>
</evidence>
<feature type="compositionally biased region" description="Polar residues" evidence="10">
    <location>
        <begin position="785"/>
        <end position="811"/>
    </location>
</feature>
<evidence type="ECO:0000256" key="10">
    <source>
        <dbReference type="SAM" id="MobiDB-lite"/>
    </source>
</evidence>
<keyword evidence="3" id="KW-0808">Transferase</keyword>
<dbReference type="GO" id="GO:0001558">
    <property type="term" value="P:regulation of cell growth"/>
    <property type="evidence" value="ECO:0007669"/>
    <property type="project" value="UniProtKB-ARBA"/>
</dbReference>
<feature type="compositionally biased region" description="Basic and acidic residues" evidence="10">
    <location>
        <begin position="1270"/>
        <end position="1279"/>
    </location>
</feature>
<keyword evidence="4 9" id="KW-0547">Nucleotide-binding</keyword>
<evidence type="ECO:0000313" key="12">
    <source>
        <dbReference type="EMBL" id="KAK3320740.1"/>
    </source>
</evidence>
<comment type="caution">
    <text evidence="12">The sequence shown here is derived from an EMBL/GenBank/DDBJ whole genome shotgun (WGS) entry which is preliminary data.</text>
</comment>
<feature type="compositionally biased region" description="Basic and acidic residues" evidence="10">
    <location>
        <begin position="297"/>
        <end position="310"/>
    </location>
</feature>
<feature type="region of interest" description="Disordered" evidence="10">
    <location>
        <begin position="1079"/>
        <end position="1102"/>
    </location>
</feature>
<dbReference type="PANTHER" id="PTHR43895:SF152">
    <property type="entry name" value="SERINE_THREONINE-PROTEIN KINASE TOS3"/>
    <property type="match status" value="1"/>
</dbReference>
<feature type="compositionally biased region" description="Basic and acidic residues" evidence="10">
    <location>
        <begin position="880"/>
        <end position="892"/>
    </location>
</feature>
<dbReference type="EC" id="2.7.11.1" evidence="1"/>
<dbReference type="SMART" id="SM00220">
    <property type="entry name" value="S_TKc"/>
    <property type="match status" value="1"/>
</dbReference>